<accession>A0AAV7QWJ9</accession>
<protein>
    <submittedName>
        <fullName evidence="1">Uncharacterized protein</fullName>
    </submittedName>
</protein>
<organism evidence="1 2">
    <name type="scientific">Pleurodeles waltl</name>
    <name type="common">Iberian ribbed newt</name>
    <dbReference type="NCBI Taxonomy" id="8319"/>
    <lineage>
        <taxon>Eukaryota</taxon>
        <taxon>Metazoa</taxon>
        <taxon>Chordata</taxon>
        <taxon>Craniata</taxon>
        <taxon>Vertebrata</taxon>
        <taxon>Euteleostomi</taxon>
        <taxon>Amphibia</taxon>
        <taxon>Batrachia</taxon>
        <taxon>Caudata</taxon>
        <taxon>Salamandroidea</taxon>
        <taxon>Salamandridae</taxon>
        <taxon>Pleurodelinae</taxon>
        <taxon>Pleurodeles</taxon>
    </lineage>
</organism>
<sequence length="183" mass="19832">MLSSWDVLCDSVKDLLTTEESMRADVDVLIMLPEGGPLCRCVDIWFTNDISSCAGSKEKMLPPDADVPFSDAVVSLGVDDLYSCAEFLLTDDSSAWEDIDVKVALYEGDVLISIADVSLIDDSFTCALVNVEILLSDCDVLSSDVEILPTDDKSAWGCVEMLLSDCFVFCTPVEVSLTDDSST</sequence>
<name>A0AAV7QWJ9_PLEWA</name>
<gene>
    <name evidence="1" type="ORF">NDU88_010476</name>
</gene>
<dbReference type="AlphaFoldDB" id="A0AAV7QWJ9"/>
<evidence type="ECO:0000313" key="1">
    <source>
        <dbReference type="EMBL" id="KAJ1144174.1"/>
    </source>
</evidence>
<reference evidence="1" key="1">
    <citation type="journal article" date="2022" name="bioRxiv">
        <title>Sequencing and chromosome-scale assembly of the giantPleurodeles waltlgenome.</title>
        <authorList>
            <person name="Brown T."/>
            <person name="Elewa A."/>
            <person name="Iarovenko S."/>
            <person name="Subramanian E."/>
            <person name="Araus A.J."/>
            <person name="Petzold A."/>
            <person name="Susuki M."/>
            <person name="Suzuki K.-i.T."/>
            <person name="Hayashi T."/>
            <person name="Toyoda A."/>
            <person name="Oliveira C."/>
            <person name="Osipova E."/>
            <person name="Leigh N.D."/>
            <person name="Simon A."/>
            <person name="Yun M.H."/>
        </authorList>
    </citation>
    <scope>NUCLEOTIDE SEQUENCE</scope>
    <source>
        <strain evidence="1">20211129_DDA</strain>
        <tissue evidence="1">Liver</tissue>
    </source>
</reference>
<proteinExistence type="predicted"/>
<dbReference type="EMBL" id="JANPWB010000010">
    <property type="protein sequence ID" value="KAJ1144174.1"/>
    <property type="molecule type" value="Genomic_DNA"/>
</dbReference>
<comment type="caution">
    <text evidence="1">The sequence shown here is derived from an EMBL/GenBank/DDBJ whole genome shotgun (WGS) entry which is preliminary data.</text>
</comment>
<evidence type="ECO:0000313" key="2">
    <source>
        <dbReference type="Proteomes" id="UP001066276"/>
    </source>
</evidence>
<dbReference type="Proteomes" id="UP001066276">
    <property type="component" value="Chromosome 6"/>
</dbReference>
<keyword evidence="2" id="KW-1185">Reference proteome</keyword>